<protein>
    <submittedName>
        <fullName evidence="1">Uncharacterized protein</fullName>
    </submittedName>
</protein>
<evidence type="ECO:0000313" key="1">
    <source>
        <dbReference type="EMBL" id="ACT59337.1"/>
    </source>
</evidence>
<dbReference type="HOGENOM" id="CLU_2523014_0_0_5"/>
<reference evidence="2" key="1">
    <citation type="journal article" date="2011" name="J. Bacteriol.">
        <title>Genome sequences of eight morphologically diverse alphaproteobacteria.</title>
        <authorList>
            <consortium name="US DOE Joint Genome Institute"/>
            <person name="Brown P.J."/>
            <person name="Kysela D.T."/>
            <person name="Buechlein A."/>
            <person name="Hemmerich C."/>
            <person name="Brun Y.V."/>
        </authorList>
    </citation>
    <scope>NUCLEOTIDE SEQUENCE [LARGE SCALE GENOMIC DNA]</scope>
    <source>
        <strain evidence="2">ATCC 49814 / DSM 5838 / IFAM 1418</strain>
    </source>
</reference>
<gene>
    <name evidence="1" type="ordered locus">Hbal_1649</name>
</gene>
<evidence type="ECO:0000313" key="2">
    <source>
        <dbReference type="Proteomes" id="UP000002745"/>
    </source>
</evidence>
<proteinExistence type="predicted"/>
<dbReference type="STRING" id="582402.Hbal_1649"/>
<dbReference type="Proteomes" id="UP000002745">
    <property type="component" value="Chromosome"/>
</dbReference>
<dbReference type="KEGG" id="hba:Hbal_1649"/>
<sequence length="84" mass="9060">MLVMTTDDCPLAHCTPDGQLVVLLTSRHPITGKSVESAVIKLSAHQALCLSHSLMEMAEQVIKVESSQSGTKADIINLKSQFKP</sequence>
<dbReference type="EMBL" id="CP001678">
    <property type="protein sequence ID" value="ACT59337.1"/>
    <property type="molecule type" value="Genomic_DNA"/>
</dbReference>
<name>C6XJP2_HIRBI</name>
<accession>C6XJP2</accession>
<organism evidence="1 2">
    <name type="scientific">Hirschia baltica (strain ATCC 49814 / DSM 5838 / IFAM 1418)</name>
    <dbReference type="NCBI Taxonomy" id="582402"/>
    <lineage>
        <taxon>Bacteria</taxon>
        <taxon>Pseudomonadati</taxon>
        <taxon>Pseudomonadota</taxon>
        <taxon>Alphaproteobacteria</taxon>
        <taxon>Hyphomonadales</taxon>
        <taxon>Hyphomonadaceae</taxon>
        <taxon>Hirschia</taxon>
    </lineage>
</organism>
<keyword evidence="2" id="KW-1185">Reference proteome</keyword>
<dbReference type="AlphaFoldDB" id="C6XJP2"/>